<gene>
    <name evidence="3" type="ORF">F0U83_00200</name>
</gene>
<feature type="domain" description="Putative DNA-binding" evidence="1">
    <location>
        <begin position="14"/>
        <end position="98"/>
    </location>
</feature>
<dbReference type="RefSeq" id="WP_138985951.1">
    <property type="nucleotide sequence ID" value="NZ_CP043869.1"/>
</dbReference>
<protein>
    <submittedName>
        <fullName evidence="3">DUF2063 domain-containing protein</fullName>
    </submittedName>
</protein>
<dbReference type="KEGG" id="ncu:F0U83_00200"/>
<feature type="domain" description="NGO1945-like C-terminal" evidence="2">
    <location>
        <begin position="151"/>
        <end position="246"/>
    </location>
</feature>
<dbReference type="EMBL" id="CP043869">
    <property type="protein sequence ID" value="QEQ95249.1"/>
    <property type="molecule type" value="Genomic_DNA"/>
</dbReference>
<sequence>MSSQLNAPTDFKALQMQFAGHIRDPETPIIAGIEDRRMKIYRELFFNNVEGFAATAFPMAKSIMGEAWWQQAVRDFLIEYRCESPYFHQISAEFLTFISELREPTIDQPDFLKELMHYEWVELALDVAEADPFNESNVYSNDLLDQHPVQSPVAWSLSYRYPVHQIGTEFQPTEAPEQPTWMMVYRDRHDQVQFMALNALTARLLYLLDQNESLTGRDALTQISQEMGHNDPTPIVDAGYQILQQFYEAGILLGAR</sequence>
<dbReference type="Pfam" id="PF22106">
    <property type="entry name" value="NGO1945_C"/>
    <property type="match status" value="1"/>
</dbReference>
<accession>A0A5P1R672</accession>
<organism evidence="3 4">
    <name type="scientific">Neptunomonas concharum</name>
    <dbReference type="NCBI Taxonomy" id="1031538"/>
    <lineage>
        <taxon>Bacteria</taxon>
        <taxon>Pseudomonadati</taxon>
        <taxon>Pseudomonadota</taxon>
        <taxon>Gammaproteobacteria</taxon>
        <taxon>Oceanospirillales</taxon>
        <taxon>Oceanospirillaceae</taxon>
        <taxon>Neptunomonas</taxon>
    </lineage>
</organism>
<evidence type="ECO:0000259" key="2">
    <source>
        <dbReference type="Pfam" id="PF22106"/>
    </source>
</evidence>
<name>A0A5P1R672_9GAMM</name>
<evidence type="ECO:0000313" key="3">
    <source>
        <dbReference type="EMBL" id="QEQ95249.1"/>
    </source>
</evidence>
<dbReference type="Gene3D" id="1.10.150.690">
    <property type="entry name" value="DUF2063"/>
    <property type="match status" value="1"/>
</dbReference>
<keyword evidence="4" id="KW-1185">Reference proteome</keyword>
<dbReference type="Proteomes" id="UP000324760">
    <property type="component" value="Chromosome"/>
</dbReference>
<evidence type="ECO:0000259" key="1">
    <source>
        <dbReference type="Pfam" id="PF09836"/>
    </source>
</evidence>
<evidence type="ECO:0000313" key="4">
    <source>
        <dbReference type="Proteomes" id="UP000324760"/>
    </source>
</evidence>
<dbReference type="InterPro" id="IPR044922">
    <property type="entry name" value="DUF2063_N_sf"/>
</dbReference>
<dbReference type="AlphaFoldDB" id="A0A5P1R672"/>
<reference evidence="3 4" key="1">
    <citation type="journal article" date="2019" name="Biochem. Eng. J.">
        <title>Metabolic engineering of the marine bacteria Neptunomonas concharum for the production of acetoin and meso-2,3-butanediol from acetate.</title>
        <authorList>
            <person name="Li W."/>
            <person name="Pu N."/>
            <person name="Liu C.-X."/>
            <person name="Yuan Q.-P."/>
            <person name="Li Z.-J."/>
        </authorList>
    </citation>
    <scope>NUCLEOTIDE SEQUENCE [LARGE SCALE GENOMIC DNA]</scope>
    <source>
        <strain evidence="3 4">JCM17730</strain>
    </source>
</reference>
<dbReference type="OrthoDB" id="4146344at2"/>
<dbReference type="InterPro" id="IPR054098">
    <property type="entry name" value="NGO1945-like_C"/>
</dbReference>
<dbReference type="Gene3D" id="3.90.930.50">
    <property type="match status" value="1"/>
</dbReference>
<dbReference type="Pfam" id="PF09836">
    <property type="entry name" value="DUF2063"/>
    <property type="match status" value="1"/>
</dbReference>
<proteinExistence type="predicted"/>
<dbReference type="InterPro" id="IPR018640">
    <property type="entry name" value="DUF2063"/>
</dbReference>